<dbReference type="HOGENOM" id="CLU_069054_1_0_1"/>
<dbReference type="SUPFAM" id="SSF89360">
    <property type="entry name" value="HesB-like domain"/>
    <property type="match status" value="1"/>
</dbReference>
<feature type="compositionally biased region" description="Polar residues" evidence="2">
    <location>
        <begin position="105"/>
        <end position="117"/>
    </location>
</feature>
<reference evidence="4 5" key="1">
    <citation type="submission" date="2015-01" db="EMBL/GenBank/DDBJ databases">
        <title>The Genome Sequence of Exophiala xenobiotica CBS118157.</title>
        <authorList>
            <consortium name="The Broad Institute Genomics Platform"/>
            <person name="Cuomo C."/>
            <person name="de Hoog S."/>
            <person name="Gorbushina A."/>
            <person name="Stielow B."/>
            <person name="Teixiera M."/>
            <person name="Abouelleil A."/>
            <person name="Chapman S.B."/>
            <person name="Priest M."/>
            <person name="Young S.K."/>
            <person name="Wortman J."/>
            <person name="Nusbaum C."/>
            <person name="Birren B."/>
        </authorList>
    </citation>
    <scope>NUCLEOTIDE SEQUENCE [LARGE SCALE GENOMIC DNA]</scope>
    <source>
        <strain evidence="4 5">CBS 118157</strain>
    </source>
</reference>
<evidence type="ECO:0000256" key="2">
    <source>
        <dbReference type="SAM" id="MobiDB-lite"/>
    </source>
</evidence>
<dbReference type="Pfam" id="PF01521">
    <property type="entry name" value="Fe-S_biosyn"/>
    <property type="match status" value="1"/>
</dbReference>
<dbReference type="OrthoDB" id="1938621at2759"/>
<keyword evidence="5" id="KW-1185">Reference proteome</keyword>
<name>A0A0D2EJX4_9EURO</name>
<dbReference type="GeneID" id="25326370"/>
<proteinExistence type="inferred from homology"/>
<feature type="region of interest" description="Disordered" evidence="2">
    <location>
        <begin position="104"/>
        <end position="131"/>
    </location>
</feature>
<evidence type="ECO:0000256" key="1">
    <source>
        <dbReference type="ARBA" id="ARBA00006718"/>
    </source>
</evidence>
<dbReference type="EMBL" id="KN847319">
    <property type="protein sequence ID" value="KIW55733.1"/>
    <property type="molecule type" value="Genomic_DNA"/>
</dbReference>
<dbReference type="Proteomes" id="UP000054342">
    <property type="component" value="Unassembled WGS sequence"/>
</dbReference>
<protein>
    <recommendedName>
        <fullName evidence="3">Core domain-containing protein</fullName>
    </recommendedName>
</protein>
<dbReference type="InterPro" id="IPR000361">
    <property type="entry name" value="ATAP_core_dom"/>
</dbReference>
<evidence type="ECO:0000313" key="4">
    <source>
        <dbReference type="EMBL" id="KIW55733.1"/>
    </source>
</evidence>
<dbReference type="InterPro" id="IPR016092">
    <property type="entry name" value="ATAP"/>
</dbReference>
<dbReference type="GO" id="GO:0016226">
    <property type="term" value="P:iron-sulfur cluster assembly"/>
    <property type="evidence" value="ECO:0007669"/>
    <property type="project" value="InterPro"/>
</dbReference>
<dbReference type="InterPro" id="IPR035903">
    <property type="entry name" value="HesB-like_dom_sf"/>
</dbReference>
<dbReference type="NCBIfam" id="TIGR00049">
    <property type="entry name" value="iron-sulfur cluster assembly accessory protein"/>
    <property type="match status" value="1"/>
</dbReference>
<dbReference type="FunFam" id="2.60.300.12:FF:000013">
    <property type="entry name" value="Iron-sulfur assembly protein 2"/>
    <property type="match status" value="1"/>
</dbReference>
<dbReference type="PANTHER" id="PTHR43011">
    <property type="entry name" value="IRON-SULFUR CLUSTER ASSEMBLY 2 HOMOLOG, MITOCHONDRIAL"/>
    <property type="match status" value="1"/>
</dbReference>
<dbReference type="GO" id="GO:0051537">
    <property type="term" value="F:2 iron, 2 sulfur cluster binding"/>
    <property type="evidence" value="ECO:0007669"/>
    <property type="project" value="TreeGrafter"/>
</dbReference>
<gene>
    <name evidence="4" type="ORF">PV05_04462</name>
</gene>
<dbReference type="GO" id="GO:0051539">
    <property type="term" value="F:4 iron, 4 sulfur cluster binding"/>
    <property type="evidence" value="ECO:0007669"/>
    <property type="project" value="TreeGrafter"/>
</dbReference>
<evidence type="ECO:0000313" key="5">
    <source>
        <dbReference type="Proteomes" id="UP000054342"/>
    </source>
</evidence>
<evidence type="ECO:0000259" key="3">
    <source>
        <dbReference type="Pfam" id="PF01521"/>
    </source>
</evidence>
<dbReference type="AlphaFoldDB" id="A0A0D2EJX4"/>
<dbReference type="Gene3D" id="2.60.300.12">
    <property type="entry name" value="HesB-like domain"/>
    <property type="match status" value="1"/>
</dbReference>
<comment type="similarity">
    <text evidence="1">Belongs to the HesB/IscA family.</text>
</comment>
<sequence length="223" mass="24478">MSTVMMSQTPLRLAFSVARPLRRQQDPRLYFRASRPIADSSPAQRPPRYKRPLVEQRALSQSSRRSFSSTNMVRATVVLHNRRVDEDGKDMTIEISERAAKRLKQITSAAPQRNTLTSSSSSSSSPRDSHLRVTVTAGGCHGFQYLMSLEDGSKFDPQEDTIFASEDGGAPGKAQVVMDQASLELLKGSTIDFTTELIGSQFKIVGNPRATSSCGCGTSFDIE</sequence>
<dbReference type="GO" id="GO:0005506">
    <property type="term" value="F:iron ion binding"/>
    <property type="evidence" value="ECO:0007669"/>
    <property type="project" value="TreeGrafter"/>
</dbReference>
<dbReference type="GO" id="GO:0005739">
    <property type="term" value="C:mitochondrion"/>
    <property type="evidence" value="ECO:0007669"/>
    <property type="project" value="TreeGrafter"/>
</dbReference>
<dbReference type="PANTHER" id="PTHR43011:SF1">
    <property type="entry name" value="IRON-SULFUR CLUSTER ASSEMBLY 2 HOMOLOG, MITOCHONDRIAL"/>
    <property type="match status" value="1"/>
</dbReference>
<organism evidence="4 5">
    <name type="scientific">Exophiala xenobiotica</name>
    <dbReference type="NCBI Taxonomy" id="348802"/>
    <lineage>
        <taxon>Eukaryota</taxon>
        <taxon>Fungi</taxon>
        <taxon>Dikarya</taxon>
        <taxon>Ascomycota</taxon>
        <taxon>Pezizomycotina</taxon>
        <taxon>Eurotiomycetes</taxon>
        <taxon>Chaetothyriomycetidae</taxon>
        <taxon>Chaetothyriales</taxon>
        <taxon>Herpotrichiellaceae</taxon>
        <taxon>Exophiala</taxon>
    </lineage>
</organism>
<feature type="region of interest" description="Disordered" evidence="2">
    <location>
        <begin position="33"/>
        <end position="67"/>
    </location>
</feature>
<accession>A0A0D2EJX4</accession>
<dbReference type="RefSeq" id="XP_013316317.1">
    <property type="nucleotide sequence ID" value="XM_013460863.1"/>
</dbReference>
<dbReference type="STRING" id="348802.A0A0D2EJX4"/>
<feature type="domain" description="Core" evidence="3">
    <location>
        <begin position="91"/>
        <end position="217"/>
    </location>
</feature>